<protein>
    <recommendedName>
        <fullName evidence="2">Aspartate racemase</fullName>
    </recommendedName>
</protein>
<dbReference type="AlphaFoldDB" id="A0A0F9AC52"/>
<feature type="non-terminal residue" evidence="1">
    <location>
        <position position="1"/>
    </location>
</feature>
<dbReference type="InterPro" id="IPR033134">
    <property type="entry name" value="Asp/Glu_racemase_AS_2"/>
</dbReference>
<organism evidence="1">
    <name type="scientific">marine sediment metagenome</name>
    <dbReference type="NCBI Taxonomy" id="412755"/>
    <lineage>
        <taxon>unclassified sequences</taxon>
        <taxon>metagenomes</taxon>
        <taxon>ecological metagenomes</taxon>
    </lineage>
</organism>
<dbReference type="EMBL" id="LAZR01058485">
    <property type="protein sequence ID" value="KKK69786.1"/>
    <property type="molecule type" value="Genomic_DNA"/>
</dbReference>
<proteinExistence type="predicted"/>
<accession>A0A0F9AC52</accession>
<dbReference type="PROSITE" id="PS00924">
    <property type="entry name" value="ASP_GLU_RACEMASE_2"/>
    <property type="match status" value="1"/>
</dbReference>
<dbReference type="InterPro" id="IPR001920">
    <property type="entry name" value="Asp/Glu_race"/>
</dbReference>
<gene>
    <name evidence="1" type="ORF">LCGC14_2930530</name>
</gene>
<name>A0A0F9AC52_9ZZZZ</name>
<evidence type="ECO:0008006" key="2">
    <source>
        <dbReference type="Google" id="ProtNLM"/>
    </source>
</evidence>
<comment type="caution">
    <text evidence="1">The sequence shown here is derived from an EMBL/GenBank/DDBJ whole genome shotgun (WGS) entry which is preliminary data.</text>
</comment>
<reference evidence="1" key="1">
    <citation type="journal article" date="2015" name="Nature">
        <title>Complex archaea that bridge the gap between prokaryotes and eukaryotes.</title>
        <authorList>
            <person name="Spang A."/>
            <person name="Saw J.H."/>
            <person name="Jorgensen S.L."/>
            <person name="Zaremba-Niedzwiedzka K."/>
            <person name="Martijn J."/>
            <person name="Lind A.E."/>
            <person name="van Eijk R."/>
            <person name="Schleper C."/>
            <person name="Guy L."/>
            <person name="Ettema T.J."/>
        </authorList>
    </citation>
    <scope>NUCLEOTIDE SEQUENCE</scope>
</reference>
<dbReference type="SUPFAM" id="SSF53681">
    <property type="entry name" value="Aspartate/glutamate racemase"/>
    <property type="match status" value="1"/>
</dbReference>
<sequence length="91" mass="9914">DLEVAIPPEADREVVDRIIFEELCHGQIVESSRSEYCRIISDFAEQGIGSVILGCTEIGLLVWPEDTAGSLFDTAKIHAVAAAHYALEDTP</sequence>
<dbReference type="GO" id="GO:0016855">
    <property type="term" value="F:racemase and epimerase activity, acting on amino acids and derivatives"/>
    <property type="evidence" value="ECO:0007669"/>
    <property type="project" value="InterPro"/>
</dbReference>
<dbReference type="Gene3D" id="3.40.50.1860">
    <property type="match status" value="1"/>
</dbReference>
<evidence type="ECO:0000313" key="1">
    <source>
        <dbReference type="EMBL" id="KKK69786.1"/>
    </source>
</evidence>